<name>A0A7J0BVZ5_9BACT</name>
<evidence type="ECO:0000313" key="2">
    <source>
        <dbReference type="EMBL" id="GFM37335.1"/>
    </source>
</evidence>
<dbReference type="Proteomes" id="UP000503820">
    <property type="component" value="Unassembled WGS sequence"/>
</dbReference>
<keyword evidence="1" id="KW-1133">Transmembrane helix</keyword>
<dbReference type="EMBL" id="BLVP01000008">
    <property type="protein sequence ID" value="GFM37335.1"/>
    <property type="molecule type" value="Genomic_DNA"/>
</dbReference>
<protein>
    <recommendedName>
        <fullName evidence="4">DUF2784 domain-containing protein</fullName>
    </recommendedName>
</protein>
<proteinExistence type="predicted"/>
<evidence type="ECO:0000313" key="3">
    <source>
        <dbReference type="Proteomes" id="UP000503820"/>
    </source>
</evidence>
<keyword evidence="1" id="KW-0812">Transmembrane</keyword>
<feature type="transmembrane region" description="Helical" evidence="1">
    <location>
        <begin position="6"/>
        <end position="28"/>
    </location>
</feature>
<dbReference type="AlphaFoldDB" id="A0A7J0BVZ5"/>
<sequence>MYLLAANLVLLVHLLFIGVVVLGGLAVLRRPRLALLHIPAAVWGFLVEAMGWYCPLTDLENTLLRRAGEAGYTTGFLEQYLLAVIYPEGLTREIQYVLAALVVVINAAVYITLWRRLRHPRHPQHPRRPTP</sequence>
<dbReference type="RefSeq" id="WP_174409944.1">
    <property type="nucleotide sequence ID" value="NZ_BLVP01000008.1"/>
</dbReference>
<accession>A0A7J0BVZ5</accession>
<dbReference type="Pfam" id="PF10861">
    <property type="entry name" value="DUF2784"/>
    <property type="match status" value="1"/>
</dbReference>
<feature type="transmembrane region" description="Helical" evidence="1">
    <location>
        <begin position="35"/>
        <end position="53"/>
    </location>
</feature>
<dbReference type="InterPro" id="IPR021218">
    <property type="entry name" value="DUF2784"/>
</dbReference>
<feature type="transmembrane region" description="Helical" evidence="1">
    <location>
        <begin position="94"/>
        <end position="113"/>
    </location>
</feature>
<evidence type="ECO:0000256" key="1">
    <source>
        <dbReference type="SAM" id="Phobius"/>
    </source>
</evidence>
<keyword evidence="3" id="KW-1185">Reference proteome</keyword>
<evidence type="ECO:0008006" key="4">
    <source>
        <dbReference type="Google" id="ProtNLM"/>
    </source>
</evidence>
<keyword evidence="1" id="KW-0472">Membrane</keyword>
<organism evidence="2 3">
    <name type="scientific">Desulfovibrio psychrotolerans</name>
    <dbReference type="NCBI Taxonomy" id="415242"/>
    <lineage>
        <taxon>Bacteria</taxon>
        <taxon>Pseudomonadati</taxon>
        <taxon>Thermodesulfobacteriota</taxon>
        <taxon>Desulfovibrionia</taxon>
        <taxon>Desulfovibrionales</taxon>
        <taxon>Desulfovibrionaceae</taxon>
        <taxon>Desulfovibrio</taxon>
    </lineage>
</organism>
<reference evidence="2 3" key="1">
    <citation type="submission" date="2020-05" db="EMBL/GenBank/DDBJ databases">
        <title>Draft genome sequence of Desulfovibrio psychrotolerans JS1T.</title>
        <authorList>
            <person name="Ueno A."/>
            <person name="Tamazawa S."/>
            <person name="Tamamura S."/>
            <person name="Murakami T."/>
            <person name="Kiyama T."/>
            <person name="Inomata H."/>
            <person name="Amano Y."/>
            <person name="Miyakawa K."/>
            <person name="Tamaki H."/>
            <person name="Naganuma T."/>
            <person name="Kaneko K."/>
        </authorList>
    </citation>
    <scope>NUCLEOTIDE SEQUENCE [LARGE SCALE GENOMIC DNA]</scope>
    <source>
        <strain evidence="2 3">JS1</strain>
    </source>
</reference>
<gene>
    <name evidence="2" type="ORF">DSM19430T_20190</name>
</gene>
<comment type="caution">
    <text evidence="2">The sequence shown here is derived from an EMBL/GenBank/DDBJ whole genome shotgun (WGS) entry which is preliminary data.</text>
</comment>